<evidence type="ECO:0000313" key="2">
    <source>
        <dbReference type="EMBL" id="KAL2335585.1"/>
    </source>
</evidence>
<reference evidence="2 3" key="1">
    <citation type="submission" date="2024-08" db="EMBL/GenBank/DDBJ databases">
        <title>Insights into the chromosomal genome structure of Flemingia macrophylla.</title>
        <authorList>
            <person name="Ding Y."/>
            <person name="Zhao Y."/>
            <person name="Bi W."/>
            <person name="Wu M."/>
            <person name="Zhao G."/>
            <person name="Gong Y."/>
            <person name="Li W."/>
            <person name="Zhang P."/>
        </authorList>
    </citation>
    <scope>NUCLEOTIDE SEQUENCE [LARGE SCALE GENOMIC DNA]</scope>
    <source>
        <strain evidence="2">DYQJB</strain>
        <tissue evidence="2">Leaf</tissue>
    </source>
</reference>
<gene>
    <name evidence="2" type="ORF">Fmac_016798</name>
</gene>
<feature type="region of interest" description="Disordered" evidence="1">
    <location>
        <begin position="1"/>
        <end position="27"/>
    </location>
</feature>
<dbReference type="EMBL" id="JBGMDY010000005">
    <property type="protein sequence ID" value="KAL2335585.1"/>
    <property type="molecule type" value="Genomic_DNA"/>
</dbReference>
<accession>A0ABD1MKM9</accession>
<evidence type="ECO:0000313" key="3">
    <source>
        <dbReference type="Proteomes" id="UP001603857"/>
    </source>
</evidence>
<name>A0ABD1MKM9_9FABA</name>
<dbReference type="AlphaFoldDB" id="A0ABD1MKM9"/>
<evidence type="ECO:0000256" key="1">
    <source>
        <dbReference type="SAM" id="MobiDB-lite"/>
    </source>
</evidence>
<comment type="caution">
    <text evidence="2">The sequence shown here is derived from an EMBL/GenBank/DDBJ whole genome shotgun (WGS) entry which is preliminary data.</text>
</comment>
<dbReference type="Proteomes" id="UP001603857">
    <property type="component" value="Unassembled WGS sequence"/>
</dbReference>
<organism evidence="2 3">
    <name type="scientific">Flemingia macrophylla</name>
    <dbReference type="NCBI Taxonomy" id="520843"/>
    <lineage>
        <taxon>Eukaryota</taxon>
        <taxon>Viridiplantae</taxon>
        <taxon>Streptophyta</taxon>
        <taxon>Embryophyta</taxon>
        <taxon>Tracheophyta</taxon>
        <taxon>Spermatophyta</taxon>
        <taxon>Magnoliopsida</taxon>
        <taxon>eudicotyledons</taxon>
        <taxon>Gunneridae</taxon>
        <taxon>Pentapetalae</taxon>
        <taxon>rosids</taxon>
        <taxon>fabids</taxon>
        <taxon>Fabales</taxon>
        <taxon>Fabaceae</taxon>
        <taxon>Papilionoideae</taxon>
        <taxon>50 kb inversion clade</taxon>
        <taxon>NPAAA clade</taxon>
        <taxon>indigoferoid/millettioid clade</taxon>
        <taxon>Phaseoleae</taxon>
        <taxon>Flemingia</taxon>
    </lineage>
</organism>
<protein>
    <submittedName>
        <fullName evidence="2">Uncharacterized protein</fullName>
    </submittedName>
</protein>
<proteinExistence type="predicted"/>
<sequence length="69" mass="7147">MVGPPSSLCISSQSNKASFFSGSQGSPKKYGKIDVIVSNAAAIPSVEAILHTSAGYNPRASFTKPDSMQ</sequence>
<feature type="compositionally biased region" description="Polar residues" evidence="1">
    <location>
        <begin position="8"/>
        <end position="26"/>
    </location>
</feature>
<keyword evidence="3" id="KW-1185">Reference proteome</keyword>